<sequence length="2681" mass="298567">MPHQGTRYSISEFTMSDMGKLAQHDLDFLAQLEFPFYADSAVPEAPLIPEALEPAAHHAPEQVAWETSPEERTQEDATAHMASLIDYHKASVAVQLGLDKAMETEWQKYVEFNAVVPCSREEMYELTQEGNLCAALCTHVDDFLWAARGAGEEVMQFSFWSGLSQDELYEGLALPKMRRWAANWTRLLCLLVESSCTQTTLWLAGSSRAATVLTEGRPVQPATQKRRDRLLQMFHDWLLQQGTSLTELLELEPHVTKRLNNWLVLYGRQLFEAGWPYSHFSEVINAVSGREPALRRSLQPAWNLAFTWLREDPHSHHVALPWQVLLAAVTTALMWGWPRVAGVLALTFGALMRIGETLASRRGDLLLPEDVGNTVSYCLVSIQEPKTRFKAARHQSARLDQPDLLAVVRLAFSGLAFGCKLWPYSASILRSRFDVIMARLGTDKWHGQGSSKLDLGSLRAGGATWLLQCSEDAELVRRRGRWLNSRTMEIYIQEISSLQFLHKLSGPARDLLFSLLESFPSVLYKVGMVAGGTPGARTLGLLQTQVRMETNAAQASRLTLPPPPEHLVRERWDSCRRRRLEFIAKEWLAVSVRTFQRVTFFNMVTERPVQETVEPKENRNAISPKKLWARQEDSRGRPLDQDTLQKLADINQLTLQRIQAFAAEMRLLDGESHLATLLVVDREGPKRSQDEFGEMASLFRAAPFDVKYLEQWRLWLAEAKLRYPLGRPADLVVLKAISWIEKDKITEILSEGARLIKRAPRYPVYLLARLEELVLDPGHAIGWRDWAWAKLLKVPTGRVREHAFFVKSGWLKEGFSLLKQYASYKRDYLMPRLNSDGGLERKRAGYGDAMVATAGLLGILGLPLAGLLDRAQRAVGATHCPFANGCRPAGADRYTRLDEREIAADLVPWLMEPPLGEPTGLADLEASEDDPSEGSLANSGDEQVPLEAVPAMSQSAKLTASRSLGSGPVLTRPSADDLREIRGEIVTVFSKSFAAGFAAVCLYEALGWQLHPDFACDLGTLRVLWKACVLSPRWLDYVPLSEAKFVWQQMLPEAPALLSKLRWSMQPDGSELTRRDTAGRLRVLRPGLDGFSVVFKWLRQLYRQNLVACAGRVKRSYHRHAAGLATGLDLPKPDFSLDYHFDGLHEALTLGLRGTDLAALGAGNSCWFYNAGGGYEEHHSRWQCLCGLSHPSRVHLLWACDKTAHLRTGLRDPRDRCEERLLLHGVPEQPPAPAALDPGGFFEDLVEEIRVQLELNPAVLFLATDGSEHFETLTSDQTAYKQELLGFCMAAKALGAAAYATGWSGRAVFVLDCQSALQVVLQEGLRFNYLLKLVEQVRLPLRDLASAGVQLQYVWVPSHGKKPSWCAPPGLCSDLLRYLNDLVDKAAADCRQRRGGQGGRVEWWQRRSAASKWDLGAILASAAAGQLLRAKLQTAEDPAATADTLRKLRKLVIFSGEDLTENFPLYFNSVSLLEELEARVEDARLYMQGQERTAKTSGERQWLARGVSPERALEMRAARATTWAEFSQEEVDAMTPSKRHAMTTRFATQAAAAAKAKATAEAEEINVDHSIRPFVHEKWVGYGRRFWLPLRMGGILVDLPLGSWSYGGKLGASGRIILAGSHVTRADLDMNWEVIGHTVKALGSRPCVDHLEEVVADFFGKTRKFCRVQAWRIRNLVTMLVRIIKLPHRPSEEGIRNIYKMLDIPIPPGRSSDSLGSRCNAGDDAEDEVLLAEEAGESEMATDDEIDEALLCPEAPSEGAGAVEHSPCLVETPSPRVPPSQSPASEAKNSPPQSKQQILQHLEQCQKTLQALLEAKQQRQAGKQELQMLSRNVETQDTLPMEPAAIEEAVEVAKEQMLKAERLQLRSASDRKRKDLDGSCAWMRKGGESDVDKTGMGGCATGVAVSEQPAHDASHKHAETHPIKAIKKEPPSVPIKREPQESQEAPPKEKELPAMPIKREPQESQVVPRNEKELPAMPIKKEPQEEPMKPEHKEKKMHDDADASMDPKQVKPAALTPEPNAGNQAALVPSDPPPAKPSLLQNALVLSPAEQKKMANATAKSKYAPGSKKKKADADEDAEEEQEKKVQVKRKPGRPKGKAAPKTPSSPKAKASPKKAAASRGSEADTAAPKAKAKCKAAAKAKAKCKAAAKAKAKCKAAAKAKAKCKAAAKVKAKAKAKCSAGDKKDDDDPSPSQRTQFYECDNDKPKRRTKQVESEAERERKAKKSRKSCAYHRVKLEKLSEGYDEEEANMFAREVFMKIDAIYVCGPLAVQVQARVAVGQTSDLQAGQWRGPDVLLKPVLVAIVLLLGWSSQLPSCKKFDLLDLFAGRYIHNKTGLKCYNGNSTYPMGFVQKIYNIFVGQASFPKCLRNKEVVNNLLSDQEIFARMPLGDCWEDASVASVYFYLRNGKHLVIPDTWMNTIEAFDAALNERVNCFQDLRDEYNSLCARQGAMSLETLNQGVGMAAQQNIQLLQQALAETKATPIPALVPGENLRKMLLEHGSFEKIEGQLQRWHEQKTKKQQEGGSVTKYYLMKEKHYTQQMADNAFEWARARGLVWKNEIHGTEEADSPWMLCFPSLQQNASPLTLIPGYLSVLGKKIEKAESVKEKLEDAAGKHGKKSTPLLDSVIKCLKDLNTHYDDLVKIQEREAYSYDVECADARWVLLETKTKMREAPTVSWKSS</sequence>
<feature type="region of interest" description="Disordered" evidence="2">
    <location>
        <begin position="2176"/>
        <end position="2222"/>
    </location>
</feature>
<dbReference type="GO" id="GO:0003677">
    <property type="term" value="F:DNA binding"/>
    <property type="evidence" value="ECO:0007669"/>
    <property type="project" value="InterPro"/>
</dbReference>
<protein>
    <submittedName>
        <fullName evidence="3">Uncharacterized protein</fullName>
    </submittedName>
</protein>
<dbReference type="Proteomes" id="UP000186817">
    <property type="component" value="Unassembled WGS sequence"/>
</dbReference>
<accession>A0A1Q9C9X6</accession>
<evidence type="ECO:0000313" key="3">
    <source>
        <dbReference type="EMBL" id="OLP79627.1"/>
    </source>
</evidence>
<evidence type="ECO:0000256" key="1">
    <source>
        <dbReference type="ARBA" id="ARBA00023172"/>
    </source>
</evidence>
<keyword evidence="4" id="KW-1185">Reference proteome</keyword>
<feature type="region of interest" description="Disordered" evidence="2">
    <location>
        <begin position="914"/>
        <end position="941"/>
    </location>
</feature>
<name>A0A1Q9C9X6_SYMMI</name>
<reference evidence="3 4" key="1">
    <citation type="submission" date="2016-02" db="EMBL/GenBank/DDBJ databases">
        <title>Genome analysis of coral dinoflagellate symbionts highlights evolutionary adaptations to a symbiotic lifestyle.</title>
        <authorList>
            <person name="Aranda M."/>
            <person name="Li Y."/>
            <person name="Liew Y.J."/>
            <person name="Baumgarten S."/>
            <person name="Simakov O."/>
            <person name="Wilson M."/>
            <person name="Piel J."/>
            <person name="Ashoor H."/>
            <person name="Bougouffa S."/>
            <person name="Bajic V.B."/>
            <person name="Ryu T."/>
            <person name="Ravasi T."/>
            <person name="Bayer T."/>
            <person name="Micklem G."/>
            <person name="Kim H."/>
            <person name="Bhak J."/>
            <person name="Lajeunesse T.C."/>
            <person name="Voolstra C.R."/>
        </authorList>
    </citation>
    <scope>NUCLEOTIDE SEQUENCE [LARGE SCALE GENOMIC DNA]</scope>
    <source>
        <strain evidence="3 4">CCMP2467</strain>
    </source>
</reference>
<feature type="compositionally biased region" description="Basic residues" evidence="2">
    <location>
        <begin position="2087"/>
        <end position="2099"/>
    </location>
</feature>
<dbReference type="GO" id="GO:0006310">
    <property type="term" value="P:DNA recombination"/>
    <property type="evidence" value="ECO:0007669"/>
    <property type="project" value="UniProtKB-KW"/>
</dbReference>
<feature type="region of interest" description="Disordered" evidence="2">
    <location>
        <begin position="1905"/>
        <end position="2135"/>
    </location>
</feature>
<dbReference type="OrthoDB" id="425073at2759"/>
<dbReference type="InterPro" id="IPR011010">
    <property type="entry name" value="DNA_brk_join_enz"/>
</dbReference>
<comment type="caution">
    <text evidence="3">The sequence shown here is derived from an EMBL/GenBank/DDBJ whole genome shotgun (WGS) entry which is preliminary data.</text>
</comment>
<evidence type="ECO:0000256" key="2">
    <source>
        <dbReference type="SAM" id="MobiDB-lite"/>
    </source>
</evidence>
<dbReference type="InterPro" id="IPR013762">
    <property type="entry name" value="Integrase-like_cat_sf"/>
</dbReference>
<gene>
    <name evidence="3" type="ORF">AK812_SmicGene40063</name>
</gene>
<dbReference type="SUPFAM" id="SSF56349">
    <property type="entry name" value="DNA breaking-rejoining enzymes"/>
    <property type="match status" value="1"/>
</dbReference>
<dbReference type="EMBL" id="LSRX01001463">
    <property type="protein sequence ID" value="OLP79627.1"/>
    <property type="molecule type" value="Genomic_DNA"/>
</dbReference>
<feature type="compositionally biased region" description="Basic and acidic residues" evidence="2">
    <location>
        <begin position="1969"/>
        <end position="2001"/>
    </location>
</feature>
<feature type="compositionally biased region" description="Basic and acidic residues" evidence="2">
    <location>
        <begin position="1909"/>
        <end position="1962"/>
    </location>
</feature>
<proteinExistence type="predicted"/>
<feature type="compositionally biased region" description="Polar residues" evidence="2">
    <location>
        <begin position="1782"/>
        <end position="1797"/>
    </location>
</feature>
<keyword evidence="1" id="KW-0233">DNA recombination</keyword>
<feature type="compositionally biased region" description="Low complexity" evidence="2">
    <location>
        <begin position="2100"/>
        <end position="2119"/>
    </location>
</feature>
<feature type="region of interest" description="Disordered" evidence="2">
    <location>
        <begin position="1756"/>
        <end position="1797"/>
    </location>
</feature>
<dbReference type="Gene3D" id="1.10.443.10">
    <property type="entry name" value="Intergrase catalytic core"/>
    <property type="match status" value="1"/>
</dbReference>
<organism evidence="3 4">
    <name type="scientific">Symbiodinium microadriaticum</name>
    <name type="common">Dinoflagellate</name>
    <name type="synonym">Zooxanthella microadriatica</name>
    <dbReference type="NCBI Taxonomy" id="2951"/>
    <lineage>
        <taxon>Eukaryota</taxon>
        <taxon>Sar</taxon>
        <taxon>Alveolata</taxon>
        <taxon>Dinophyceae</taxon>
        <taxon>Suessiales</taxon>
        <taxon>Symbiodiniaceae</taxon>
        <taxon>Symbiodinium</taxon>
    </lineage>
</organism>
<evidence type="ECO:0000313" key="4">
    <source>
        <dbReference type="Proteomes" id="UP000186817"/>
    </source>
</evidence>
<dbReference type="GO" id="GO:0015074">
    <property type="term" value="P:DNA integration"/>
    <property type="evidence" value="ECO:0007669"/>
    <property type="project" value="InterPro"/>
</dbReference>
<feature type="compositionally biased region" description="Basic and acidic residues" evidence="2">
    <location>
        <begin position="2211"/>
        <end position="2221"/>
    </location>
</feature>